<evidence type="ECO:0000256" key="1">
    <source>
        <dbReference type="ARBA" id="ARBA00022490"/>
    </source>
</evidence>
<evidence type="ECO:0000259" key="7">
    <source>
        <dbReference type="Pfam" id="PF17414"/>
    </source>
</evidence>
<gene>
    <name evidence="5 8" type="primary">matP</name>
    <name evidence="8" type="ORF">ACFQ02_00775</name>
</gene>
<dbReference type="RefSeq" id="WP_380818042.1">
    <property type="nucleotide sequence ID" value="NZ_JBHTJN010000001.1"/>
</dbReference>
<dbReference type="Gene3D" id="1.20.1270.380">
    <property type="entry name" value="MatP, N-terminal domain"/>
    <property type="match status" value="1"/>
</dbReference>
<comment type="similarity">
    <text evidence="5">Belongs to the MatP family.</text>
</comment>
<keyword evidence="1 5" id="KW-0963">Cytoplasm</keyword>
<evidence type="ECO:0000313" key="8">
    <source>
        <dbReference type="EMBL" id="MFD0965401.1"/>
    </source>
</evidence>
<dbReference type="EMBL" id="JBHTJN010000001">
    <property type="protein sequence ID" value="MFD0965401.1"/>
    <property type="molecule type" value="Genomic_DNA"/>
</dbReference>
<dbReference type="InterPro" id="IPR035375">
    <property type="entry name" value="MatP_C"/>
</dbReference>
<evidence type="ECO:0000259" key="6">
    <source>
        <dbReference type="Pfam" id="PF06303"/>
    </source>
</evidence>
<keyword evidence="4 5" id="KW-0131">Cell cycle</keyword>
<evidence type="ECO:0000256" key="4">
    <source>
        <dbReference type="ARBA" id="ARBA00023306"/>
    </source>
</evidence>
<sequence>MKYQKLENQEADWKWKYLIKKYREGENITRYEERSLQKNIVEKLFTCHNKPALIETWVESHMSPNLKVKLDQAIRARRKRFFNAEKQTTKKKSIDLEYTVWLRLAKYSRKMKMTLSETINYIIDERETKTLYQDQISMMKASIKELLQK</sequence>
<keyword evidence="3 5" id="KW-0238">DNA-binding</keyword>
<dbReference type="InterPro" id="IPR013321">
    <property type="entry name" value="Arc_rbn_hlx_hlx"/>
</dbReference>
<comment type="subunit">
    <text evidence="5">Homodimer.</text>
</comment>
<organism evidence="8 9">
    <name type="scientific">Seminibacterium arietis</name>
    <dbReference type="NCBI Taxonomy" id="1173502"/>
    <lineage>
        <taxon>Bacteria</taxon>
        <taxon>Pseudomonadati</taxon>
        <taxon>Pseudomonadota</taxon>
        <taxon>Gammaproteobacteria</taxon>
        <taxon>Pasteurellales</taxon>
        <taxon>Pasteurellaceae</taxon>
        <taxon>Seminibacterium</taxon>
    </lineage>
</organism>
<dbReference type="HAMAP" id="MF_01073">
    <property type="entry name" value="MatP"/>
    <property type="match status" value="1"/>
</dbReference>
<reference evidence="9" key="1">
    <citation type="journal article" date="2019" name="Int. J. Syst. Evol. Microbiol.">
        <title>The Global Catalogue of Microorganisms (GCM) 10K type strain sequencing project: providing services to taxonomists for standard genome sequencing and annotation.</title>
        <authorList>
            <consortium name="The Broad Institute Genomics Platform"/>
            <consortium name="The Broad Institute Genome Sequencing Center for Infectious Disease"/>
            <person name="Wu L."/>
            <person name="Ma J."/>
        </authorList>
    </citation>
    <scope>NUCLEOTIDE SEQUENCE [LARGE SCALE GENOMIC DNA]</scope>
    <source>
        <strain evidence="9">CCUG 61707</strain>
    </source>
</reference>
<evidence type="ECO:0000256" key="3">
    <source>
        <dbReference type="ARBA" id="ARBA00023125"/>
    </source>
</evidence>
<name>A0ABW3I627_9PAST</name>
<dbReference type="NCBIfam" id="NF003471">
    <property type="entry name" value="PRK05097.1"/>
    <property type="match status" value="1"/>
</dbReference>
<accession>A0ABW3I627</accession>
<comment type="subcellular location">
    <subcellularLocation>
        <location evidence="5">Cytoplasm</location>
    </subcellularLocation>
</comment>
<feature type="domain" description="MatP C-terminal ribbon-helix-helix" evidence="7">
    <location>
        <begin position="88"/>
        <end position="147"/>
    </location>
</feature>
<evidence type="ECO:0000256" key="2">
    <source>
        <dbReference type="ARBA" id="ARBA00022618"/>
    </source>
</evidence>
<protein>
    <recommendedName>
        <fullName evidence="5">Macrodomain Ter protein</fullName>
    </recommendedName>
</protein>
<dbReference type="InterPro" id="IPR035087">
    <property type="entry name" value="MatP_N"/>
</dbReference>
<comment type="caution">
    <text evidence="8">The sequence shown here is derived from an EMBL/GenBank/DDBJ whole genome shotgun (WGS) entry which is preliminary data.</text>
</comment>
<dbReference type="Gene3D" id="1.10.1220.10">
    <property type="entry name" value="Met repressor-like"/>
    <property type="match status" value="1"/>
</dbReference>
<keyword evidence="9" id="KW-1185">Reference proteome</keyword>
<dbReference type="InterPro" id="IPR038339">
    <property type="entry name" value="MatP_N_sf"/>
</dbReference>
<proteinExistence type="inferred from homology"/>
<dbReference type="Pfam" id="PF06303">
    <property type="entry name" value="MatP"/>
    <property type="match status" value="1"/>
</dbReference>
<keyword evidence="2 5" id="KW-0132">Cell division</keyword>
<dbReference type="Pfam" id="PF17414">
    <property type="entry name" value="MatP_C"/>
    <property type="match status" value="1"/>
</dbReference>
<dbReference type="InterPro" id="IPR009390">
    <property type="entry name" value="MatP"/>
</dbReference>
<evidence type="ECO:0000313" key="9">
    <source>
        <dbReference type="Proteomes" id="UP001596996"/>
    </source>
</evidence>
<dbReference type="Proteomes" id="UP001596996">
    <property type="component" value="Unassembled WGS sequence"/>
</dbReference>
<feature type="domain" description="MatP N-terminal" evidence="6">
    <location>
        <begin position="2"/>
        <end position="85"/>
    </location>
</feature>
<evidence type="ECO:0000256" key="5">
    <source>
        <dbReference type="HAMAP-Rule" id="MF_01073"/>
    </source>
</evidence>
<comment type="function">
    <text evidence="5">Required for spatial organization of the terminus region of the chromosome (Ter macrodomain) during the cell cycle. Prevents early segregation of duplicated Ter macrodomains during cell division. Binds specifically to matS, which is a 13 bp signature motif repeated within the Ter macrodomain.</text>
</comment>